<protein>
    <recommendedName>
        <fullName evidence="4 6">dTDP-4-dehydrorhamnose reductase</fullName>
        <ecNumber evidence="3 6">1.1.1.133</ecNumber>
    </recommendedName>
</protein>
<evidence type="ECO:0000259" key="7">
    <source>
        <dbReference type="Pfam" id="PF04321"/>
    </source>
</evidence>
<dbReference type="EC" id="1.1.1.133" evidence="3 6"/>
<dbReference type="AlphaFoldDB" id="A0AA37T0V3"/>
<keyword evidence="6" id="KW-0560">Oxidoreductase</keyword>
<keyword evidence="9" id="KW-1185">Reference proteome</keyword>
<evidence type="ECO:0000256" key="4">
    <source>
        <dbReference type="ARBA" id="ARBA00017099"/>
    </source>
</evidence>
<dbReference type="InterPro" id="IPR029903">
    <property type="entry name" value="RmlD-like-bd"/>
</dbReference>
<dbReference type="InterPro" id="IPR005913">
    <property type="entry name" value="dTDP_dehydrorham_reduct"/>
</dbReference>
<dbReference type="Pfam" id="PF04321">
    <property type="entry name" value="RmlD_sub_bind"/>
    <property type="match status" value="1"/>
</dbReference>
<proteinExistence type="inferred from homology"/>
<dbReference type="SUPFAM" id="SSF51735">
    <property type="entry name" value="NAD(P)-binding Rossmann-fold domains"/>
    <property type="match status" value="1"/>
</dbReference>
<accession>A0AA37T0V3</accession>
<evidence type="ECO:0000256" key="2">
    <source>
        <dbReference type="ARBA" id="ARBA00010944"/>
    </source>
</evidence>
<comment type="pathway">
    <text evidence="1 6">Carbohydrate biosynthesis; dTDP-L-rhamnose biosynthesis.</text>
</comment>
<dbReference type="InterPro" id="IPR036291">
    <property type="entry name" value="NAD(P)-bd_dom_sf"/>
</dbReference>
<evidence type="ECO:0000256" key="1">
    <source>
        <dbReference type="ARBA" id="ARBA00004781"/>
    </source>
</evidence>
<evidence type="ECO:0000256" key="5">
    <source>
        <dbReference type="ARBA" id="ARBA00048200"/>
    </source>
</evidence>
<dbReference type="RefSeq" id="WP_232592337.1">
    <property type="nucleotide sequence ID" value="NZ_BSPD01000020.1"/>
</dbReference>
<dbReference type="Proteomes" id="UP001156870">
    <property type="component" value="Unassembled WGS sequence"/>
</dbReference>
<comment type="function">
    <text evidence="6">Catalyzes the reduction of dTDP-6-deoxy-L-lyxo-4-hexulose to yield dTDP-L-rhamnose.</text>
</comment>
<evidence type="ECO:0000313" key="8">
    <source>
        <dbReference type="EMBL" id="GLS24840.1"/>
    </source>
</evidence>
<comment type="catalytic activity">
    <reaction evidence="5 6">
        <text>dTDP-beta-L-rhamnose + NADP(+) = dTDP-4-dehydro-beta-L-rhamnose + NADPH + H(+)</text>
        <dbReference type="Rhea" id="RHEA:21796"/>
        <dbReference type="ChEBI" id="CHEBI:15378"/>
        <dbReference type="ChEBI" id="CHEBI:57510"/>
        <dbReference type="ChEBI" id="CHEBI:57783"/>
        <dbReference type="ChEBI" id="CHEBI:58349"/>
        <dbReference type="ChEBI" id="CHEBI:62830"/>
        <dbReference type="EC" id="1.1.1.133"/>
    </reaction>
</comment>
<dbReference type="Gene3D" id="3.40.50.720">
    <property type="entry name" value="NAD(P)-binding Rossmann-like Domain"/>
    <property type="match status" value="1"/>
</dbReference>
<evidence type="ECO:0000313" key="9">
    <source>
        <dbReference type="Proteomes" id="UP001156870"/>
    </source>
</evidence>
<dbReference type="GO" id="GO:0008831">
    <property type="term" value="F:dTDP-4-dehydrorhamnose reductase activity"/>
    <property type="evidence" value="ECO:0007669"/>
    <property type="project" value="UniProtKB-EC"/>
</dbReference>
<comment type="similarity">
    <text evidence="2 6">Belongs to the dTDP-4-dehydrorhamnose reductase family.</text>
</comment>
<dbReference type="PANTHER" id="PTHR10491:SF4">
    <property type="entry name" value="METHIONINE ADENOSYLTRANSFERASE 2 SUBUNIT BETA"/>
    <property type="match status" value="1"/>
</dbReference>
<gene>
    <name evidence="8" type="ORF">GCM10007877_05540</name>
</gene>
<keyword evidence="6" id="KW-0521">NADP</keyword>
<sequence length="290" mass="32432">MAFTIILTDSTNPIGQALLNQFEQNSFRVILPAEKSVNWQDAQSVDEYFTEHMPDLVVNTLGWSDTGVGVSEAKLLEPALNIADVCRRIDAVPIQLSSYRVFGGEKSGYIETDITDPRDSVGELFLDVERAYAELPKHIILRLSWVMGWQGENLLTRLLRPLTGHGQARINAEWRGAPITHSDIARVIIAIIKQVQYGSENWGIFHYGSSDVCTEDEFAREVCARLMDRDLLNGDLVHVDRAESDPVSAAVGYRRIMDCFGVQPRTWHQGLGNMISTWLAENTQNQGVAS</sequence>
<feature type="domain" description="RmlD-like substrate binding" evidence="7">
    <location>
        <begin position="4"/>
        <end position="276"/>
    </location>
</feature>
<reference evidence="8 9" key="1">
    <citation type="journal article" date="2014" name="Int. J. Syst. Evol. Microbiol.">
        <title>Complete genome sequence of Corynebacterium casei LMG S-19264T (=DSM 44701T), isolated from a smear-ripened cheese.</title>
        <authorList>
            <consortium name="US DOE Joint Genome Institute (JGI-PGF)"/>
            <person name="Walter F."/>
            <person name="Albersmeier A."/>
            <person name="Kalinowski J."/>
            <person name="Ruckert C."/>
        </authorList>
    </citation>
    <scope>NUCLEOTIDE SEQUENCE [LARGE SCALE GENOMIC DNA]</scope>
    <source>
        <strain evidence="8 9">NBRC 110095</strain>
    </source>
</reference>
<comment type="caution">
    <text evidence="8">The sequence shown here is derived from an EMBL/GenBank/DDBJ whole genome shotgun (WGS) entry which is preliminary data.</text>
</comment>
<evidence type="ECO:0000256" key="6">
    <source>
        <dbReference type="RuleBase" id="RU364082"/>
    </source>
</evidence>
<dbReference type="PANTHER" id="PTHR10491">
    <property type="entry name" value="DTDP-4-DEHYDRORHAMNOSE REDUCTASE"/>
    <property type="match status" value="1"/>
</dbReference>
<comment type="cofactor">
    <cofactor evidence="6">
        <name>Mg(2+)</name>
        <dbReference type="ChEBI" id="CHEBI:18420"/>
    </cofactor>
    <text evidence="6">Binds 1 Mg(2+) ion per monomer.</text>
</comment>
<dbReference type="EMBL" id="BSPD01000020">
    <property type="protein sequence ID" value="GLS24840.1"/>
    <property type="molecule type" value="Genomic_DNA"/>
</dbReference>
<name>A0AA37T0V3_9GAMM</name>
<organism evidence="8 9">
    <name type="scientific">Marinibactrum halimedae</name>
    <dbReference type="NCBI Taxonomy" id="1444977"/>
    <lineage>
        <taxon>Bacteria</taxon>
        <taxon>Pseudomonadati</taxon>
        <taxon>Pseudomonadota</taxon>
        <taxon>Gammaproteobacteria</taxon>
        <taxon>Cellvibrionales</taxon>
        <taxon>Cellvibrionaceae</taxon>
        <taxon>Marinibactrum</taxon>
    </lineage>
</organism>
<evidence type="ECO:0000256" key="3">
    <source>
        <dbReference type="ARBA" id="ARBA00012929"/>
    </source>
</evidence>